<dbReference type="Gene3D" id="3.40.50.300">
    <property type="entry name" value="P-loop containing nucleotide triphosphate hydrolases"/>
    <property type="match status" value="1"/>
</dbReference>
<comment type="similarity">
    <text evidence="2">Belongs to the VirD4/TraG family.</text>
</comment>
<gene>
    <name evidence="7" type="ORF">JEM47_05315</name>
</gene>
<dbReference type="Pfam" id="PF02534">
    <property type="entry name" value="T4SS-DNA_transf"/>
    <property type="match status" value="1"/>
</dbReference>
<dbReference type="EMBL" id="JAEHNR010000033">
    <property type="protein sequence ID" value="MBL1071911.1"/>
    <property type="molecule type" value="Genomic_DNA"/>
</dbReference>
<evidence type="ECO:0000313" key="8">
    <source>
        <dbReference type="Proteomes" id="UP000640912"/>
    </source>
</evidence>
<dbReference type="PANTHER" id="PTHR37937">
    <property type="entry name" value="CONJUGATIVE TRANSFER: DNA TRANSPORT"/>
    <property type="match status" value="1"/>
</dbReference>
<accession>A0ABS1LUN8</accession>
<name>A0ABS1LUN8_9LACO</name>
<dbReference type="Proteomes" id="UP000640912">
    <property type="component" value="Unassembled WGS sequence"/>
</dbReference>
<evidence type="ECO:0000313" key="7">
    <source>
        <dbReference type="EMBL" id="MBL1071911.1"/>
    </source>
</evidence>
<keyword evidence="3" id="KW-1003">Cell membrane</keyword>
<dbReference type="RefSeq" id="WP_202018074.1">
    <property type="nucleotide sequence ID" value="NZ_JAEHNR010000033.1"/>
</dbReference>
<protein>
    <submittedName>
        <fullName evidence="7">Type IV secretory system conjugative DNA transfer family protein</fullName>
    </submittedName>
</protein>
<evidence type="ECO:0000256" key="6">
    <source>
        <dbReference type="ARBA" id="ARBA00023136"/>
    </source>
</evidence>
<dbReference type="NCBIfam" id="NF045973">
    <property type="entry name" value="conju_CD1115"/>
    <property type="match status" value="1"/>
</dbReference>
<dbReference type="InterPro" id="IPR051539">
    <property type="entry name" value="T4SS-coupling_protein"/>
</dbReference>
<dbReference type="SUPFAM" id="SSF52540">
    <property type="entry name" value="P-loop containing nucleoside triphosphate hydrolases"/>
    <property type="match status" value="1"/>
</dbReference>
<comment type="subcellular location">
    <subcellularLocation>
        <location evidence="1">Cell membrane</location>
        <topology evidence="1">Multi-pass membrane protein</topology>
    </subcellularLocation>
</comment>
<evidence type="ECO:0000256" key="5">
    <source>
        <dbReference type="ARBA" id="ARBA00022989"/>
    </source>
</evidence>
<reference evidence="7 8" key="1">
    <citation type="journal article" date="2021" name="Microorganisms">
        <title>Dual Inhibition of Salmonella enterica and Clostridium perfringens by New Probiotic Candidates Isolated from Chicken Intestinal Mucosa.</title>
        <authorList>
            <person name="Lone A."/>
            <person name="Mottawea W."/>
            <person name="Ait Chait Y."/>
            <person name="Hammami R."/>
        </authorList>
    </citation>
    <scope>NUCLEOTIDE SEQUENCE [LARGE SCALE GENOMIC DNA]</scope>
    <source>
        <strain evidence="7 8">A12</strain>
    </source>
</reference>
<dbReference type="InterPro" id="IPR003688">
    <property type="entry name" value="TraG/VirD4"/>
</dbReference>
<dbReference type="PANTHER" id="PTHR37937:SF1">
    <property type="entry name" value="CONJUGATIVE TRANSFER: DNA TRANSPORT"/>
    <property type="match status" value="1"/>
</dbReference>
<sequence>MNIIGFNKNVSNQDNPWNQGNPWQTNYCKNSTIFGKHTFVPFDTERQNNDNTLIIGTSGTGKTYSFVEPNVLQGNANYVIADAKGDILRNTGESLKKMGYKIQVLNLVDLAHSMTYNPLHYMKDQLSVFQFAHTVVKSDISGNVIQNMHEDPFWDNAAEDLLLSLIFFTKEFLPKSEQTIATVNRLFNLVNQSPDQINEVLSTLTNGSELDHFSMTDYDPNNDTRTLGDYLFAWVAEQNPTSTALDMWRKVSTSKTSEKMWSSIVGILGSDLARYSLSDVENLMNNNQINFDALLEPKTALFILYDDADTSKNFISNTLYTQLFSYLYHAARLTNNRLPVKVRFFLDDFKNIQIPDFDDYLATARSRNISICMMLQDESQLKAKFGINTPSVIGNCASYLLTGTTDLAMANTASVRFSLAAEDIRIMDPNTFLVDIAGHRTSTERYDYQEHPNYISQKLDINSTYNTPILDHSSVVQNWPKLVDILKHLPNEARERHSRWGL</sequence>
<evidence type="ECO:0000256" key="2">
    <source>
        <dbReference type="ARBA" id="ARBA00008806"/>
    </source>
</evidence>
<dbReference type="CDD" id="cd01127">
    <property type="entry name" value="TrwB_TraG_TraD_VirD4"/>
    <property type="match status" value="2"/>
</dbReference>
<keyword evidence="5" id="KW-1133">Transmembrane helix</keyword>
<keyword evidence="4" id="KW-0812">Transmembrane</keyword>
<comment type="caution">
    <text evidence="7">The sequence shown here is derived from an EMBL/GenBank/DDBJ whole genome shotgun (WGS) entry which is preliminary data.</text>
</comment>
<evidence type="ECO:0000256" key="1">
    <source>
        <dbReference type="ARBA" id="ARBA00004651"/>
    </source>
</evidence>
<organism evidence="7 8">
    <name type="scientific">Lactobacillus kitasatonis</name>
    <dbReference type="NCBI Taxonomy" id="237446"/>
    <lineage>
        <taxon>Bacteria</taxon>
        <taxon>Bacillati</taxon>
        <taxon>Bacillota</taxon>
        <taxon>Bacilli</taxon>
        <taxon>Lactobacillales</taxon>
        <taxon>Lactobacillaceae</taxon>
        <taxon>Lactobacillus</taxon>
    </lineage>
</organism>
<evidence type="ECO:0000256" key="4">
    <source>
        <dbReference type="ARBA" id="ARBA00022692"/>
    </source>
</evidence>
<keyword evidence="8" id="KW-1185">Reference proteome</keyword>
<proteinExistence type="inferred from homology"/>
<evidence type="ECO:0000256" key="3">
    <source>
        <dbReference type="ARBA" id="ARBA00022475"/>
    </source>
</evidence>
<keyword evidence="6" id="KW-0472">Membrane</keyword>
<dbReference type="InterPro" id="IPR027417">
    <property type="entry name" value="P-loop_NTPase"/>
</dbReference>